<evidence type="ECO:0000313" key="10">
    <source>
        <dbReference type="EMBL" id="KGF51480.1"/>
    </source>
</evidence>
<comment type="function">
    <text evidence="8">Catalyzes the attachment of glycine to tRNA(Gly).</text>
</comment>
<dbReference type="GO" id="GO:0004081">
    <property type="term" value="F:bis(5'-nucleosyl)-tetraphosphatase (asymmetrical) activity"/>
    <property type="evidence" value="ECO:0007669"/>
    <property type="project" value="UniProtKB-ARBA"/>
</dbReference>
<dbReference type="InterPro" id="IPR006195">
    <property type="entry name" value="aa-tRNA-synth_II"/>
</dbReference>
<gene>
    <name evidence="8" type="primary">glyQS</name>
    <name evidence="10" type="ORF">HMPREF9302_07215</name>
</gene>
<dbReference type="RefSeq" id="WP_036856080.1">
    <property type="nucleotide sequence ID" value="NZ_JRNU01000036.1"/>
</dbReference>
<feature type="binding site" evidence="8">
    <location>
        <begin position="375"/>
        <end position="378"/>
    </location>
    <ligand>
        <name>ATP</name>
        <dbReference type="ChEBI" id="CHEBI:30616"/>
    </ligand>
</feature>
<dbReference type="PANTHER" id="PTHR10745:SF8">
    <property type="entry name" value="DNA POLYMERASE SUBUNIT GAMMA-2, MITOCHONDRIAL"/>
    <property type="match status" value="1"/>
</dbReference>
<evidence type="ECO:0000256" key="1">
    <source>
        <dbReference type="ARBA" id="ARBA00008226"/>
    </source>
</evidence>
<dbReference type="SUPFAM" id="SSF55681">
    <property type="entry name" value="Class II aaRS and biotin synthetases"/>
    <property type="match status" value="1"/>
</dbReference>
<dbReference type="AlphaFoldDB" id="A0A096AXE0"/>
<dbReference type="GO" id="GO:0015966">
    <property type="term" value="P:diadenosine tetraphosphate biosynthetic process"/>
    <property type="evidence" value="ECO:0007669"/>
    <property type="project" value="UniProtKB-ARBA"/>
</dbReference>
<dbReference type="InterPro" id="IPR027031">
    <property type="entry name" value="Gly-tRNA_synthase/POLG2"/>
</dbReference>
<keyword evidence="7 8" id="KW-0030">Aminoacyl-tRNA synthetase</keyword>
<comment type="similarity">
    <text evidence="1 8">Belongs to the class-II aminoacyl-tRNA synthetase family.</text>
</comment>
<keyword evidence="3 8" id="KW-0436">Ligase</keyword>
<comment type="catalytic activity">
    <reaction evidence="8">
        <text>tRNA(Gly) + glycine + ATP = glycyl-tRNA(Gly) + AMP + diphosphate</text>
        <dbReference type="Rhea" id="RHEA:16013"/>
        <dbReference type="Rhea" id="RHEA-COMP:9664"/>
        <dbReference type="Rhea" id="RHEA-COMP:9683"/>
        <dbReference type="ChEBI" id="CHEBI:30616"/>
        <dbReference type="ChEBI" id="CHEBI:33019"/>
        <dbReference type="ChEBI" id="CHEBI:57305"/>
        <dbReference type="ChEBI" id="CHEBI:78442"/>
        <dbReference type="ChEBI" id="CHEBI:78522"/>
        <dbReference type="ChEBI" id="CHEBI:456215"/>
        <dbReference type="EC" id="6.1.1.14"/>
    </reaction>
</comment>
<keyword evidence="4 8" id="KW-0547">Nucleotide-binding</keyword>
<dbReference type="InterPro" id="IPR045864">
    <property type="entry name" value="aa-tRNA-synth_II/BPL/LPL"/>
</dbReference>
<keyword evidence="11" id="KW-1185">Reference proteome</keyword>
<feature type="binding site" evidence="8">
    <location>
        <begin position="264"/>
        <end position="268"/>
    </location>
    <ligand>
        <name>substrate</name>
    </ligand>
</feature>
<evidence type="ECO:0000256" key="5">
    <source>
        <dbReference type="ARBA" id="ARBA00022840"/>
    </source>
</evidence>
<dbReference type="Gene3D" id="3.40.50.800">
    <property type="entry name" value="Anticodon-binding domain"/>
    <property type="match status" value="1"/>
</dbReference>
<evidence type="ECO:0000256" key="6">
    <source>
        <dbReference type="ARBA" id="ARBA00022917"/>
    </source>
</evidence>
<dbReference type="PROSITE" id="PS50862">
    <property type="entry name" value="AA_TRNA_LIGASE_II"/>
    <property type="match status" value="1"/>
</dbReference>
<evidence type="ECO:0000256" key="4">
    <source>
        <dbReference type="ARBA" id="ARBA00022741"/>
    </source>
</evidence>
<dbReference type="InterPro" id="IPR002315">
    <property type="entry name" value="tRNA-synt_gly"/>
</dbReference>
<evidence type="ECO:0000256" key="8">
    <source>
        <dbReference type="HAMAP-Rule" id="MF_00253"/>
    </source>
</evidence>
<dbReference type="InterPro" id="IPR033731">
    <property type="entry name" value="GlyRS-like_core"/>
</dbReference>
<feature type="binding site" evidence="8">
    <location>
        <position position="100"/>
    </location>
    <ligand>
        <name>substrate</name>
    </ligand>
</feature>
<dbReference type="Pfam" id="PF03129">
    <property type="entry name" value="HGTP_anticodon"/>
    <property type="match status" value="1"/>
</dbReference>
<dbReference type="InterPro" id="IPR036621">
    <property type="entry name" value="Anticodon-bd_dom_sf"/>
</dbReference>
<feature type="binding site" evidence="8">
    <location>
        <position position="217"/>
    </location>
    <ligand>
        <name>substrate</name>
    </ligand>
</feature>
<dbReference type="PANTHER" id="PTHR10745">
    <property type="entry name" value="GLYCYL-TRNA SYNTHETASE/DNA POLYMERASE SUBUNIT GAMMA-2"/>
    <property type="match status" value="1"/>
</dbReference>
<proteinExistence type="inferred from homology"/>
<dbReference type="HAMAP" id="MF_00253_B">
    <property type="entry name" value="Gly_tRNA_synth_B"/>
    <property type="match status" value="1"/>
</dbReference>
<comment type="subcellular location">
    <subcellularLocation>
        <location evidence="8">Cytoplasm</location>
    </subcellularLocation>
</comment>
<dbReference type="GO" id="GO:1990742">
    <property type="term" value="C:microvesicle"/>
    <property type="evidence" value="ECO:0007669"/>
    <property type="project" value="UniProtKB-ARBA"/>
</dbReference>
<dbReference type="NCBIfam" id="TIGR00389">
    <property type="entry name" value="glyS_dimeric"/>
    <property type="match status" value="1"/>
</dbReference>
<dbReference type="OrthoDB" id="9760853at2"/>
<comment type="subunit">
    <text evidence="8">Homodimer.</text>
</comment>
<name>A0A096AXE0_9BACT</name>
<dbReference type="GO" id="GO:0005524">
    <property type="term" value="F:ATP binding"/>
    <property type="evidence" value="ECO:0007669"/>
    <property type="project" value="UniProtKB-UniRule"/>
</dbReference>
<feature type="binding site" evidence="8">
    <location>
        <begin position="249"/>
        <end position="251"/>
    </location>
    <ligand>
        <name>ATP</name>
        <dbReference type="ChEBI" id="CHEBI:30616"/>
    </ligand>
</feature>
<organism evidence="10 11">
    <name type="scientific">Prevotella amnii DNF00058</name>
    <dbReference type="NCBI Taxonomy" id="1401066"/>
    <lineage>
        <taxon>Bacteria</taxon>
        <taxon>Pseudomonadati</taxon>
        <taxon>Bacteroidota</taxon>
        <taxon>Bacteroidia</taxon>
        <taxon>Bacteroidales</taxon>
        <taxon>Prevotellaceae</taxon>
        <taxon>Prevotella</taxon>
    </lineage>
</organism>
<evidence type="ECO:0000256" key="7">
    <source>
        <dbReference type="ARBA" id="ARBA00023146"/>
    </source>
</evidence>
<accession>A0A096AXE0</accession>
<dbReference type="EMBL" id="JRNU01000036">
    <property type="protein sequence ID" value="KGF51480.1"/>
    <property type="molecule type" value="Genomic_DNA"/>
</dbReference>
<comment type="caution">
    <text evidence="10">The sequence shown here is derived from an EMBL/GenBank/DDBJ whole genome shotgun (WGS) entry which is preliminary data.</text>
</comment>
<evidence type="ECO:0000256" key="2">
    <source>
        <dbReference type="ARBA" id="ARBA00022490"/>
    </source>
</evidence>
<dbReference type="Proteomes" id="UP000029614">
    <property type="component" value="Unassembled WGS sequence"/>
</dbReference>
<dbReference type="CDD" id="cd00774">
    <property type="entry name" value="GlyRS-like_core"/>
    <property type="match status" value="1"/>
</dbReference>
<dbReference type="InterPro" id="IPR004154">
    <property type="entry name" value="Anticodon-bd"/>
</dbReference>
<dbReference type="InterPro" id="IPR022961">
    <property type="entry name" value="Gly_tRNA_ligase_bac"/>
</dbReference>
<dbReference type="Pfam" id="PF00587">
    <property type="entry name" value="tRNA-synt_2b"/>
    <property type="match status" value="1"/>
</dbReference>
<dbReference type="NCBIfam" id="NF003211">
    <property type="entry name" value="PRK04173.1"/>
    <property type="match status" value="1"/>
</dbReference>
<keyword evidence="6 8" id="KW-0648">Protein biosynthesis</keyword>
<protein>
    <recommendedName>
        <fullName evidence="8">Glycine--tRNA ligase</fullName>
        <ecNumber evidence="8">6.1.1.14</ecNumber>
    </recommendedName>
    <alternativeName>
        <fullName evidence="8">Glycyl-tRNA synthetase</fullName>
        <shortName evidence="8">GlyRS</shortName>
    </alternativeName>
</protein>
<dbReference type="GO" id="GO:0005737">
    <property type="term" value="C:cytoplasm"/>
    <property type="evidence" value="ECO:0007669"/>
    <property type="project" value="UniProtKB-SubCell"/>
</dbReference>
<feature type="binding site" evidence="8">
    <location>
        <begin position="371"/>
        <end position="375"/>
    </location>
    <ligand>
        <name>substrate</name>
    </ligand>
</feature>
<dbReference type="FunFam" id="3.40.50.800:FF:000002">
    <property type="entry name" value="Glycine--tRNA ligase"/>
    <property type="match status" value="1"/>
</dbReference>
<evidence type="ECO:0000313" key="11">
    <source>
        <dbReference type="Proteomes" id="UP000029614"/>
    </source>
</evidence>
<feature type="domain" description="Aminoacyl-transfer RNA synthetases class-II family profile" evidence="9">
    <location>
        <begin position="150"/>
        <end position="417"/>
    </location>
</feature>
<dbReference type="Gene3D" id="3.30.930.10">
    <property type="entry name" value="Bira Bifunctional Protein, Domain 2"/>
    <property type="match status" value="1"/>
</dbReference>
<reference evidence="10 11" key="1">
    <citation type="submission" date="2014-07" db="EMBL/GenBank/DDBJ databases">
        <authorList>
            <person name="McCorrison J."/>
            <person name="Sanka R."/>
            <person name="Torralba M."/>
            <person name="Gillis M."/>
            <person name="Haft D.H."/>
            <person name="Methe B."/>
            <person name="Sutton G."/>
            <person name="Nelson K.E."/>
        </authorList>
    </citation>
    <scope>NUCLEOTIDE SEQUENCE [LARGE SCALE GENOMIC DNA]</scope>
    <source>
        <strain evidence="10 11">DNF00058</strain>
    </source>
</reference>
<dbReference type="CDD" id="cd00858">
    <property type="entry name" value="GlyRS_anticodon"/>
    <property type="match status" value="1"/>
</dbReference>
<dbReference type="GO" id="GO:0006426">
    <property type="term" value="P:glycyl-tRNA aminoacylation"/>
    <property type="evidence" value="ECO:0007669"/>
    <property type="project" value="UniProtKB-UniRule"/>
</dbReference>
<dbReference type="GO" id="GO:0004820">
    <property type="term" value="F:glycine-tRNA ligase activity"/>
    <property type="evidence" value="ECO:0007669"/>
    <property type="project" value="UniProtKB-UniRule"/>
</dbReference>
<sequence>MAQDDVFKKIVSHCKEYGFVFPSSDIYDGLGAVYDYGQNGVELKNNIKQYWWQSMVLLHSNIVGIDAAIFMHPTVWKASGHVDAFNDPLIDNRDSKKRYRADVLIEDQIAKYDEKIAKEIAKAAKKFGDSFNEEQFRTTNPRVLEHQKKRDDLHARYAEAMQDPNLKMLKQIILDENIVDPISGTKNWTDVRQFNLMFSTEMGSTSEGSQKIYLRPETAQGIFVNFLNVQKTGRMKLPFGIAQIGKAFRNEIVARQFVFRMREFEQMEMQFFCQPGTEMKWFEYWKAHRLAWHEGLGMGDENYRFHDHDKLAHYANAATDIEFHLPFGFKEIEGIHSRTNFDLSQHEKFSGRQIKYFDPELNENYTPYVVETSIGVDRMFLSVMCHAYQEEKLDNGSSRIVLKLPEPLAPIKCAVLPLVNKDGLPEKAQEIVNDLKFHFTTHMEAKDSIGKRYRRQDAIGTPFCVTVDGNTLSDGTVTLRYRDTMEQERVPISKLREIIEDRVSITSLLKKIDIDNK</sequence>
<dbReference type="InterPro" id="IPR002314">
    <property type="entry name" value="aa-tRNA-synt_IIb"/>
</dbReference>
<dbReference type="EC" id="6.1.1.14" evidence="8"/>
<dbReference type="GO" id="GO:0070062">
    <property type="term" value="C:extracellular exosome"/>
    <property type="evidence" value="ECO:0007669"/>
    <property type="project" value="UniProtKB-ARBA"/>
</dbReference>
<dbReference type="SUPFAM" id="SSF52954">
    <property type="entry name" value="Class II aaRS ABD-related"/>
    <property type="match status" value="1"/>
</dbReference>
<dbReference type="PRINTS" id="PR01043">
    <property type="entry name" value="TRNASYNTHGLY"/>
</dbReference>
<evidence type="ECO:0000256" key="3">
    <source>
        <dbReference type="ARBA" id="ARBA00022598"/>
    </source>
</evidence>
<keyword evidence="5 8" id="KW-0067">ATP-binding</keyword>
<feature type="binding site" evidence="8">
    <location>
        <begin position="331"/>
        <end position="332"/>
    </location>
    <ligand>
        <name>ATP</name>
        <dbReference type="ChEBI" id="CHEBI:30616"/>
    </ligand>
</feature>
<feature type="binding site" evidence="8">
    <location>
        <begin position="259"/>
        <end position="264"/>
    </location>
    <ligand>
        <name>ATP</name>
        <dbReference type="ChEBI" id="CHEBI:30616"/>
    </ligand>
</feature>
<keyword evidence="2 8" id="KW-0963">Cytoplasm</keyword>
<evidence type="ECO:0000259" key="9">
    <source>
        <dbReference type="PROSITE" id="PS50862"/>
    </source>
</evidence>